<dbReference type="InterPro" id="IPR006311">
    <property type="entry name" value="TAT_signal"/>
</dbReference>
<dbReference type="EMBL" id="JBHUIX010000009">
    <property type="protein sequence ID" value="MFD2174037.1"/>
    <property type="molecule type" value="Genomic_DNA"/>
</dbReference>
<dbReference type="Pfam" id="PF13416">
    <property type="entry name" value="SBP_bac_8"/>
    <property type="match status" value="1"/>
</dbReference>
<dbReference type="PROSITE" id="PS51318">
    <property type="entry name" value="TAT"/>
    <property type="match status" value="1"/>
</dbReference>
<dbReference type="InterPro" id="IPR006059">
    <property type="entry name" value="SBP"/>
</dbReference>
<proteinExistence type="predicted"/>
<accession>A0ABW5A6T9</accession>
<dbReference type="PANTHER" id="PTHR30222">
    <property type="entry name" value="SPERMIDINE/PUTRESCINE-BINDING PERIPLASMIC PROTEIN"/>
    <property type="match status" value="1"/>
</dbReference>
<dbReference type="Gene3D" id="3.40.190.10">
    <property type="entry name" value="Periplasmic binding protein-like II"/>
    <property type="match status" value="2"/>
</dbReference>
<evidence type="ECO:0000313" key="3">
    <source>
        <dbReference type="Proteomes" id="UP001597413"/>
    </source>
</evidence>
<comment type="caution">
    <text evidence="2">The sequence shown here is derived from an EMBL/GenBank/DDBJ whole genome shotgun (WGS) entry which is preliminary data.</text>
</comment>
<organism evidence="2 3">
    <name type="scientific">Rhodobacter lacus</name>
    <dbReference type="NCBI Taxonomy" id="1641972"/>
    <lineage>
        <taxon>Bacteria</taxon>
        <taxon>Pseudomonadati</taxon>
        <taxon>Pseudomonadota</taxon>
        <taxon>Alphaproteobacteria</taxon>
        <taxon>Rhodobacterales</taxon>
        <taxon>Rhodobacter group</taxon>
        <taxon>Rhodobacter</taxon>
    </lineage>
</organism>
<dbReference type="Proteomes" id="UP001597413">
    <property type="component" value="Unassembled WGS sequence"/>
</dbReference>
<keyword evidence="1" id="KW-0732">Signal</keyword>
<dbReference type="RefSeq" id="WP_377389074.1">
    <property type="nucleotide sequence ID" value="NZ_JBHUIX010000009.1"/>
</dbReference>
<sequence length="378" mass="41510">MKQSKGLTMFSPDRRRVLQGLGAAGLLAATGGLPGRAQAATALKFMCWEGYDSPAILGPFEAAQDVSVSVDLITDSPGGFAKLAAGAWRDFDVVATDSPWVQRMGPAGIADFLDDAEFADVYESFYPQFRAPFAPLDFEGKATGLPTRWGWVGPTVNTKFDKLETWRSYAPCFDPAYKDKICLLDWGDWPIMPMALYAGIDPYKELDDAELNEIRLVLRALFKNTRAIVGDLSVAQKGLMDGSFRALIGGGTYCTSALRKDGQKEIMSIVPEPKDGLKQGIIWMEAGGVVKDPADPAKARALLRHLTSPEVAVDLAWTETTCNLVPSQAAEALFSDEQKDVLQMDYMWEAWEKSHFHTVAPNIDQMLEIWSQELAAAR</sequence>
<dbReference type="SUPFAM" id="SSF53850">
    <property type="entry name" value="Periplasmic binding protein-like II"/>
    <property type="match status" value="1"/>
</dbReference>
<evidence type="ECO:0000313" key="2">
    <source>
        <dbReference type="EMBL" id="MFD2174037.1"/>
    </source>
</evidence>
<dbReference type="NCBIfam" id="TIGR01409">
    <property type="entry name" value="TAT_signal_seq"/>
    <property type="match status" value="1"/>
</dbReference>
<dbReference type="PANTHER" id="PTHR30222:SF17">
    <property type="entry name" value="SPERMIDINE_PUTRESCINE-BINDING PERIPLASMIC PROTEIN"/>
    <property type="match status" value="1"/>
</dbReference>
<protein>
    <submittedName>
        <fullName evidence="2">PotD/PotF family extracellular solute-binding protein</fullName>
    </submittedName>
</protein>
<dbReference type="InterPro" id="IPR019546">
    <property type="entry name" value="TAT_signal_bac_arc"/>
</dbReference>
<gene>
    <name evidence="2" type="ORF">ACFSM0_08045</name>
</gene>
<name>A0ABW5A6T9_9RHOB</name>
<evidence type="ECO:0000256" key="1">
    <source>
        <dbReference type="ARBA" id="ARBA00022729"/>
    </source>
</evidence>
<keyword evidence="3" id="KW-1185">Reference proteome</keyword>
<reference evidence="3" key="1">
    <citation type="journal article" date="2019" name="Int. J. Syst. Evol. Microbiol.">
        <title>The Global Catalogue of Microorganisms (GCM) 10K type strain sequencing project: providing services to taxonomists for standard genome sequencing and annotation.</title>
        <authorList>
            <consortium name="The Broad Institute Genomics Platform"/>
            <consortium name="The Broad Institute Genome Sequencing Center for Infectious Disease"/>
            <person name="Wu L."/>
            <person name="Ma J."/>
        </authorList>
    </citation>
    <scope>NUCLEOTIDE SEQUENCE [LARGE SCALE GENOMIC DNA]</scope>
    <source>
        <strain evidence="3">CCUG 55131</strain>
    </source>
</reference>